<dbReference type="PROSITE" id="PS50005">
    <property type="entry name" value="TPR"/>
    <property type="match status" value="1"/>
</dbReference>
<dbReference type="Pfam" id="PF13181">
    <property type="entry name" value="TPR_8"/>
    <property type="match status" value="1"/>
</dbReference>
<protein>
    <submittedName>
        <fullName evidence="2">Uncharacterized protein</fullName>
    </submittedName>
</protein>
<keyword evidence="1" id="KW-0175">Coiled coil</keyword>
<evidence type="ECO:0000256" key="1">
    <source>
        <dbReference type="SAM" id="Coils"/>
    </source>
</evidence>
<proteinExistence type="predicted"/>
<dbReference type="SUPFAM" id="SSF48452">
    <property type="entry name" value="TPR-like"/>
    <property type="match status" value="1"/>
</dbReference>
<feature type="coiled-coil region" evidence="1">
    <location>
        <begin position="78"/>
        <end position="105"/>
    </location>
</feature>
<name>A0A381N2X0_9ZZZZ</name>
<dbReference type="InterPro" id="IPR019734">
    <property type="entry name" value="TPR_rpt"/>
</dbReference>
<dbReference type="EMBL" id="UINC01000090">
    <property type="protein sequence ID" value="SUZ48877.1"/>
    <property type="molecule type" value="Genomic_DNA"/>
</dbReference>
<accession>A0A381N2X0</accession>
<dbReference type="Pfam" id="PF13174">
    <property type="entry name" value="TPR_6"/>
    <property type="match status" value="1"/>
</dbReference>
<dbReference type="Gene3D" id="1.25.40.10">
    <property type="entry name" value="Tetratricopeptide repeat domain"/>
    <property type="match status" value="1"/>
</dbReference>
<evidence type="ECO:0000313" key="2">
    <source>
        <dbReference type="EMBL" id="SUZ48877.1"/>
    </source>
</evidence>
<dbReference type="InterPro" id="IPR011990">
    <property type="entry name" value="TPR-like_helical_dom_sf"/>
</dbReference>
<sequence>MVAFSGNKWAFINTVILMLLIGCSGTRPNDSLDSADSGNYTDVETLKSIINEQGKKISFIESELVNYQNMINDQSNVLDIYDDNNQNVREFRRNLEREVQSAIEQIQDGSFEKEMANTLIKMQNKIHILEDRTFYTDSLYFELVNDIVMIENEIASLIASFKEMSEISGSKKVRVIPKITNEEYQAKYIESLSNYQNGEWNLSLDGFKFLIQADSNHELADNCQYWIGEVYYSLKEYNRSIKEFEKVFTFPGTNKGDDAQFKLGLCYVNIGQIENAKKEFKNLLEFYPNSEYYKRSQETLKKY</sequence>
<organism evidence="2">
    <name type="scientific">marine metagenome</name>
    <dbReference type="NCBI Taxonomy" id="408172"/>
    <lineage>
        <taxon>unclassified sequences</taxon>
        <taxon>metagenomes</taxon>
        <taxon>ecological metagenomes</taxon>
    </lineage>
</organism>
<gene>
    <name evidence="2" type="ORF">METZ01_LOCUS1731</name>
</gene>
<dbReference type="AlphaFoldDB" id="A0A381N2X0"/>
<reference evidence="2" key="1">
    <citation type="submission" date="2018-05" db="EMBL/GenBank/DDBJ databases">
        <authorList>
            <person name="Lanie J.A."/>
            <person name="Ng W.-L."/>
            <person name="Kazmierczak K.M."/>
            <person name="Andrzejewski T.M."/>
            <person name="Davidsen T.M."/>
            <person name="Wayne K.J."/>
            <person name="Tettelin H."/>
            <person name="Glass J.I."/>
            <person name="Rusch D."/>
            <person name="Podicherti R."/>
            <person name="Tsui H.-C.T."/>
            <person name="Winkler M.E."/>
        </authorList>
    </citation>
    <scope>NUCLEOTIDE SEQUENCE</scope>
</reference>